<dbReference type="EMBL" id="JANKHO010000298">
    <property type="protein sequence ID" value="KAJ3511870.1"/>
    <property type="molecule type" value="Genomic_DNA"/>
</dbReference>
<keyword evidence="3" id="KW-1185">Reference proteome</keyword>
<reference evidence="2" key="1">
    <citation type="submission" date="2022-07" db="EMBL/GenBank/DDBJ databases">
        <title>Genome Sequence of Agrocybe chaxingu.</title>
        <authorList>
            <person name="Buettner E."/>
        </authorList>
    </citation>
    <scope>NUCLEOTIDE SEQUENCE</scope>
    <source>
        <strain evidence="2">MP-N11</strain>
    </source>
</reference>
<gene>
    <name evidence="2" type="ORF">NLJ89_g3849</name>
</gene>
<proteinExistence type="predicted"/>
<comment type="caution">
    <text evidence="2">The sequence shown here is derived from an EMBL/GenBank/DDBJ whole genome shotgun (WGS) entry which is preliminary data.</text>
</comment>
<dbReference type="AlphaFoldDB" id="A0A9W8K4Y9"/>
<evidence type="ECO:0000256" key="1">
    <source>
        <dbReference type="SAM" id="MobiDB-lite"/>
    </source>
</evidence>
<name>A0A9W8K4Y9_9AGAR</name>
<feature type="region of interest" description="Disordered" evidence="1">
    <location>
        <begin position="95"/>
        <end position="129"/>
    </location>
</feature>
<sequence>MSTSIANHDEQLKAILIGRAMGIVHDELEDTLNKDAAARRWHSTNTVMRRQLFARPRDIVEPEWNPVGSPGLPEFSARFRDLVSMYRQILEDQITHRMNSGVSPHTSEESGPGSDGSDDSESEAHGTFC</sequence>
<dbReference type="Proteomes" id="UP001148786">
    <property type="component" value="Unassembled WGS sequence"/>
</dbReference>
<protein>
    <submittedName>
        <fullName evidence="2">Uncharacterized protein</fullName>
    </submittedName>
</protein>
<evidence type="ECO:0000313" key="3">
    <source>
        <dbReference type="Proteomes" id="UP001148786"/>
    </source>
</evidence>
<feature type="compositionally biased region" description="Polar residues" evidence="1">
    <location>
        <begin position="96"/>
        <end position="105"/>
    </location>
</feature>
<evidence type="ECO:0000313" key="2">
    <source>
        <dbReference type="EMBL" id="KAJ3511870.1"/>
    </source>
</evidence>
<accession>A0A9W8K4Y9</accession>
<organism evidence="2 3">
    <name type="scientific">Agrocybe chaxingu</name>
    <dbReference type="NCBI Taxonomy" id="84603"/>
    <lineage>
        <taxon>Eukaryota</taxon>
        <taxon>Fungi</taxon>
        <taxon>Dikarya</taxon>
        <taxon>Basidiomycota</taxon>
        <taxon>Agaricomycotina</taxon>
        <taxon>Agaricomycetes</taxon>
        <taxon>Agaricomycetidae</taxon>
        <taxon>Agaricales</taxon>
        <taxon>Agaricineae</taxon>
        <taxon>Strophariaceae</taxon>
        <taxon>Agrocybe</taxon>
    </lineage>
</organism>